<dbReference type="Gene3D" id="2.60.40.10">
    <property type="entry name" value="Immunoglobulins"/>
    <property type="match status" value="1"/>
</dbReference>
<gene>
    <name evidence="8" type="ORF">Harman_37920</name>
</gene>
<dbReference type="Gene3D" id="2.60.420.10">
    <property type="entry name" value="Maltose phosphorylase, domain 3"/>
    <property type="match status" value="1"/>
</dbReference>
<name>A0A4C2EQ81_9EURY</name>
<proteinExistence type="predicted"/>
<dbReference type="GO" id="GO:0005975">
    <property type="term" value="P:carbohydrate metabolic process"/>
    <property type="evidence" value="ECO:0007669"/>
    <property type="project" value="InterPro"/>
</dbReference>
<organism evidence="8 9">
    <name type="scientific">Haloarcula mannanilytica</name>
    <dbReference type="NCBI Taxonomy" id="2509225"/>
    <lineage>
        <taxon>Archaea</taxon>
        <taxon>Methanobacteriati</taxon>
        <taxon>Methanobacteriota</taxon>
        <taxon>Stenosarchaea group</taxon>
        <taxon>Halobacteria</taxon>
        <taxon>Halobacteriales</taxon>
        <taxon>Haloarculaceae</taxon>
        <taxon>Haloarcula</taxon>
    </lineage>
</organism>
<dbReference type="Gene3D" id="2.60.120.260">
    <property type="entry name" value="Galactose-binding domain-like"/>
    <property type="match status" value="2"/>
</dbReference>
<dbReference type="PANTHER" id="PTHR33307:SF6">
    <property type="entry name" value="ALPHA-RHAMNOSIDASE (EUROFUNG)-RELATED"/>
    <property type="match status" value="1"/>
</dbReference>
<evidence type="ECO:0000259" key="4">
    <source>
        <dbReference type="Pfam" id="PF05592"/>
    </source>
</evidence>
<feature type="domain" description="Alpha-L-rhamnosidase C-terminal" evidence="7">
    <location>
        <begin position="717"/>
        <end position="793"/>
    </location>
</feature>
<keyword evidence="9" id="KW-1185">Reference proteome</keyword>
<dbReference type="InterPro" id="IPR012341">
    <property type="entry name" value="6hp_glycosidase-like_sf"/>
</dbReference>
<dbReference type="EC" id="3.2.1.40" evidence="2"/>
<dbReference type="EMBL" id="BIXZ01000011">
    <property type="protein sequence ID" value="GCF15857.1"/>
    <property type="molecule type" value="Genomic_DNA"/>
</dbReference>
<sequence>MTYGGPALESGTVYYWAVRVWDEAGKPSEWSEPACWETGLRHADDWQASWIRRPEDGSFQRGQFTYVRRPLTIETEIDRARAYVSASHQYELSVNGTQVDRGPSFSYPDYQYYKTVSLTDALVTGENAVGALVHWSGEGQGRPAAEPGFICQIELRFADGTERTVVTDGSWLVRTAEWREDAPLRNDEIAEPVERIDGRAEPNGWSEPGFDTETWEAAAVVGTHPTEPWTRLVAQNCDVVRSPVEPASIDHLGSGSYVVDFGRIYAGIPAVRFEAGDDGHRVKLKAGYRRDDDGTVAETDGTQWTDMSYEYVQPEGEGWFRPFNSLGIRYLQIDDPGESLDTDQVRLLTRRNSVPDTGAATFESANETVDSVFELARHSALYGCQEQFVDTPTREKGQFLLDAFNISQTTTHAFAERRLTRKAIAEFIRSHYRYWACEGRLNAVYPNGDGKRDIPEFTVSFPEWVWQYYRISGDRQTLDVAYPVVQSVAAYVERHVDGDTGLVMHLSGGDNSCYEEGIIDWPPEMRYGYDRDWAARTTVNVLCAGALGRAADIAAALDRPECEQAHYRDRRRDLRDAIDAHLRRGDRYVDGCDAADASTSTSQHASALPLAFDLVPKAHVDTVADRVAADGMKMGPMTVRWLLGALATADRPEAVVDLVTDAETDGWANILAQGGTFTWESWRCRDPSLPADHRHNRSESHAMGSTVLVSILRTLLGVRPDGIAGEHVEIRPPATGLTSASGQMPTERGTVEVAWTHEANETPADSPKFRLETTIPWNTSATVALPTRERDATVTADGEPIQSGMRATALADGITSVQDGKRFEVDLTSGTYRFAVE</sequence>
<evidence type="ECO:0000259" key="5">
    <source>
        <dbReference type="Pfam" id="PF08531"/>
    </source>
</evidence>
<comment type="catalytic activity">
    <reaction evidence="1">
        <text>Hydrolysis of terminal non-reducing alpha-L-rhamnose residues in alpha-L-rhamnosides.</text>
        <dbReference type="EC" id="3.2.1.40"/>
    </reaction>
</comment>
<dbReference type="Pfam" id="PF17390">
    <property type="entry name" value="Bac_rhamnosid_C"/>
    <property type="match status" value="1"/>
</dbReference>
<dbReference type="Pfam" id="PF17389">
    <property type="entry name" value="Bac_rhamnosid6H"/>
    <property type="match status" value="1"/>
</dbReference>
<dbReference type="InterPro" id="IPR013783">
    <property type="entry name" value="Ig-like_fold"/>
</dbReference>
<evidence type="ECO:0000259" key="6">
    <source>
        <dbReference type="Pfam" id="PF17389"/>
    </source>
</evidence>
<dbReference type="AlphaFoldDB" id="A0A4C2EQ81"/>
<dbReference type="InterPro" id="IPR013737">
    <property type="entry name" value="Bac_rhamnosid_N"/>
</dbReference>
<dbReference type="Pfam" id="PF25788">
    <property type="entry name" value="Ig_Rha78A_N"/>
    <property type="match status" value="1"/>
</dbReference>
<dbReference type="Pfam" id="PF05592">
    <property type="entry name" value="Bac_rhamnosid"/>
    <property type="match status" value="1"/>
</dbReference>
<dbReference type="InterPro" id="IPR008902">
    <property type="entry name" value="Rhamnosid_concanavalin"/>
</dbReference>
<evidence type="ECO:0000256" key="3">
    <source>
        <dbReference type="ARBA" id="ARBA00022801"/>
    </source>
</evidence>
<evidence type="ECO:0000313" key="9">
    <source>
        <dbReference type="Proteomes" id="UP000304382"/>
    </source>
</evidence>
<evidence type="ECO:0000256" key="1">
    <source>
        <dbReference type="ARBA" id="ARBA00001445"/>
    </source>
</evidence>
<dbReference type="Pfam" id="PF08531">
    <property type="entry name" value="Bac_rhamnosid_N"/>
    <property type="match status" value="1"/>
</dbReference>
<dbReference type="SUPFAM" id="SSF48208">
    <property type="entry name" value="Six-hairpin glycosidases"/>
    <property type="match status" value="1"/>
</dbReference>
<evidence type="ECO:0000256" key="2">
    <source>
        <dbReference type="ARBA" id="ARBA00012652"/>
    </source>
</evidence>
<evidence type="ECO:0000313" key="8">
    <source>
        <dbReference type="EMBL" id="GCF15857.1"/>
    </source>
</evidence>
<feature type="domain" description="Alpha-L-rhamnosidase six-hairpin glycosidase" evidence="6">
    <location>
        <begin position="359"/>
        <end position="707"/>
    </location>
</feature>
<feature type="domain" description="Alpha-L-rhamnosidase concanavalin-like" evidence="4">
    <location>
        <begin position="252"/>
        <end position="343"/>
    </location>
</feature>
<dbReference type="InterPro" id="IPR016007">
    <property type="entry name" value="Alpha_rhamnosid"/>
</dbReference>
<evidence type="ECO:0000259" key="7">
    <source>
        <dbReference type="Pfam" id="PF17390"/>
    </source>
</evidence>
<reference evidence="8 9" key="1">
    <citation type="submission" date="2019-02" db="EMBL/GenBank/DDBJ databases">
        <title>Haloarcula mannanilyticum sp. nov., a mannan degrading haloarchaeon isolated from commercial salt.</title>
        <authorList>
            <person name="Enomoto S."/>
            <person name="Shimane Y."/>
            <person name="Kamekura M."/>
            <person name="Ito T."/>
            <person name="Moriya O."/>
            <person name="Ihara K."/>
            <person name="Takahashi-Ando N."/>
            <person name="Fukushima Y."/>
            <person name="Yoshida Y."/>
            <person name="Usama R."/>
            <person name="Takai K."/>
            <person name="Minegishi H."/>
        </authorList>
    </citation>
    <scope>NUCLEOTIDE SEQUENCE [LARGE SCALE GENOMIC DNA]</scope>
    <source>
        <strain evidence="8 9">MD130-1</strain>
    </source>
</reference>
<dbReference type="Gene3D" id="1.50.10.10">
    <property type="match status" value="1"/>
</dbReference>
<dbReference type="InterPro" id="IPR008928">
    <property type="entry name" value="6-hairpin_glycosidase_sf"/>
</dbReference>
<dbReference type="InterPro" id="IPR035396">
    <property type="entry name" value="Bac_rhamnosid6H"/>
</dbReference>
<dbReference type="Proteomes" id="UP000304382">
    <property type="component" value="Unassembled WGS sequence"/>
</dbReference>
<protein>
    <recommendedName>
        <fullName evidence="2">alpha-L-rhamnosidase</fullName>
        <ecNumber evidence="2">3.2.1.40</ecNumber>
    </recommendedName>
</protein>
<comment type="caution">
    <text evidence="8">The sequence shown here is derived from an EMBL/GenBank/DDBJ whole genome shotgun (WGS) entry which is preliminary data.</text>
</comment>
<dbReference type="GO" id="GO:0030596">
    <property type="term" value="F:alpha-L-rhamnosidase activity"/>
    <property type="evidence" value="ECO:0007669"/>
    <property type="project" value="UniProtKB-EC"/>
</dbReference>
<dbReference type="InterPro" id="IPR035398">
    <property type="entry name" value="Bac_rhamnosid_C"/>
</dbReference>
<keyword evidence="3" id="KW-0378">Hydrolase</keyword>
<dbReference type="PANTHER" id="PTHR33307">
    <property type="entry name" value="ALPHA-RHAMNOSIDASE (EUROFUNG)"/>
    <property type="match status" value="1"/>
</dbReference>
<feature type="domain" description="Bacterial alpha-L-rhamnosidase N-terminal" evidence="5">
    <location>
        <begin position="76"/>
        <end position="241"/>
    </location>
</feature>
<accession>A0A4C2EQ81</accession>